<dbReference type="InterPro" id="IPR001466">
    <property type="entry name" value="Beta-lactam-related"/>
</dbReference>
<evidence type="ECO:0000313" key="3">
    <source>
        <dbReference type="Proteomes" id="UP000217163"/>
    </source>
</evidence>
<dbReference type="EMBL" id="NKQU01000612">
    <property type="protein sequence ID" value="OZI83934.1"/>
    <property type="molecule type" value="Genomic_DNA"/>
</dbReference>
<name>A0A261WCN8_9PSED</name>
<protein>
    <recommendedName>
        <fullName evidence="1">Beta-lactamase-related domain-containing protein</fullName>
    </recommendedName>
</protein>
<comment type="caution">
    <text evidence="2">The sequence shown here is derived from an EMBL/GenBank/DDBJ whole genome shotgun (WGS) entry which is preliminary data.</text>
</comment>
<dbReference type="InterPro" id="IPR012338">
    <property type="entry name" value="Beta-lactam/transpept-like"/>
</dbReference>
<dbReference type="Proteomes" id="UP000217163">
    <property type="component" value="Unassembled WGS sequence"/>
</dbReference>
<dbReference type="Pfam" id="PF00144">
    <property type="entry name" value="Beta-lactamase"/>
    <property type="match status" value="1"/>
</dbReference>
<evidence type="ECO:0000259" key="1">
    <source>
        <dbReference type="Pfam" id="PF00144"/>
    </source>
</evidence>
<organism evidence="2 3">
    <name type="scientific">Pseudomonas avellanae</name>
    <dbReference type="NCBI Taxonomy" id="46257"/>
    <lineage>
        <taxon>Bacteria</taxon>
        <taxon>Pseudomonadati</taxon>
        <taxon>Pseudomonadota</taxon>
        <taxon>Gammaproteobacteria</taxon>
        <taxon>Pseudomonadales</taxon>
        <taxon>Pseudomonadaceae</taxon>
        <taxon>Pseudomonas</taxon>
    </lineage>
</organism>
<sequence>MILNGQHLPTEQPDLVVPWWSFTKPVIATAALSLVRDGLIQLDDPVQENHFTLRQLLRH</sequence>
<feature type="domain" description="Beta-lactamase-related" evidence="1">
    <location>
        <begin position="12"/>
        <end position="59"/>
    </location>
</feature>
<dbReference type="AlphaFoldDB" id="A0A261WCN8"/>
<evidence type="ECO:0000313" key="2">
    <source>
        <dbReference type="EMBL" id="OZI83934.1"/>
    </source>
</evidence>
<dbReference type="SUPFAM" id="SSF56601">
    <property type="entry name" value="beta-lactamase/transpeptidase-like"/>
    <property type="match status" value="1"/>
</dbReference>
<dbReference type="Gene3D" id="3.40.710.10">
    <property type="entry name" value="DD-peptidase/beta-lactamase superfamily"/>
    <property type="match status" value="1"/>
</dbReference>
<gene>
    <name evidence="2" type="ORF">CFN58_28025</name>
</gene>
<accession>A0A261WCN8</accession>
<proteinExistence type="predicted"/>
<reference evidence="3" key="1">
    <citation type="journal article" date="2016" name="Sci. Rep.">
        <title>Genome analysis of the kiwifruit canker pathogen Pseudomonas syringae pv. actinidiae biovar 5.</title>
        <authorList>
            <person name="Fujikawa T."/>
            <person name="Sawada H."/>
        </authorList>
    </citation>
    <scope>NUCLEOTIDE SEQUENCE [LARGE SCALE GENOMIC DNA]</scope>
    <source>
        <strain evidence="3">MAFF 212061</strain>
    </source>
</reference>